<dbReference type="Gene3D" id="3.30.300.360">
    <property type="entry name" value="Protein of unknown function (DUF2498)"/>
    <property type="match status" value="1"/>
</dbReference>
<comment type="caution">
    <text evidence="1">The sequence shown here is derived from an EMBL/GenBank/DDBJ whole genome shotgun (WGS) entry which is preliminary data.</text>
</comment>
<reference evidence="1 2" key="1">
    <citation type="submission" date="2014-11" db="EMBL/GenBank/DDBJ databases">
        <title>Genome sequencing of Pantoea rodasii ND03.</title>
        <authorList>
            <person name="Muhamad Yunos N.Y."/>
            <person name="Chan K.-G."/>
        </authorList>
    </citation>
    <scope>NUCLEOTIDE SEQUENCE [LARGE SCALE GENOMIC DNA]</scope>
    <source>
        <strain evidence="1 2">ND03</strain>
    </source>
</reference>
<protein>
    <recommendedName>
        <fullName evidence="3">DUF2498 domain-containing protein</fullName>
    </recommendedName>
</protein>
<gene>
    <name evidence="1" type="ORF">QU24_19960</name>
</gene>
<accession>A0A0B1R534</accession>
<dbReference type="AlphaFoldDB" id="A0A0B1R534"/>
<dbReference type="InterPro" id="IPR019633">
    <property type="entry name" value="DUF2498"/>
</dbReference>
<evidence type="ECO:0008006" key="3">
    <source>
        <dbReference type="Google" id="ProtNLM"/>
    </source>
</evidence>
<proteinExistence type="predicted"/>
<evidence type="ECO:0000313" key="1">
    <source>
        <dbReference type="EMBL" id="KHJ66342.1"/>
    </source>
</evidence>
<name>A0A0B1R534_9GAMM</name>
<organism evidence="1 2">
    <name type="scientific">Pantoea rodasii</name>
    <dbReference type="NCBI Taxonomy" id="1076549"/>
    <lineage>
        <taxon>Bacteria</taxon>
        <taxon>Pseudomonadati</taxon>
        <taxon>Pseudomonadota</taxon>
        <taxon>Gammaproteobacteria</taxon>
        <taxon>Enterobacterales</taxon>
        <taxon>Erwiniaceae</taxon>
        <taxon>Pantoea</taxon>
    </lineage>
</organism>
<dbReference type="RefSeq" id="WP_039334680.1">
    <property type="nucleotide sequence ID" value="NZ_JTJJ01000087.1"/>
</dbReference>
<dbReference type="Proteomes" id="UP000030853">
    <property type="component" value="Unassembled WGS sequence"/>
</dbReference>
<dbReference type="Pfam" id="PF10692">
    <property type="entry name" value="DUF2498"/>
    <property type="match status" value="1"/>
</dbReference>
<dbReference type="InterPro" id="IPR038191">
    <property type="entry name" value="YciN_sf"/>
</dbReference>
<dbReference type="EMBL" id="JTJJ01000087">
    <property type="protein sequence ID" value="KHJ66342.1"/>
    <property type="molecule type" value="Genomic_DNA"/>
</dbReference>
<dbReference type="NCBIfam" id="NF008265">
    <property type="entry name" value="PRK11037.1"/>
    <property type="match status" value="1"/>
</dbReference>
<evidence type="ECO:0000313" key="2">
    <source>
        <dbReference type="Proteomes" id="UP000030853"/>
    </source>
</evidence>
<sequence>MSAETESISHQALLEIANQMIKQHDDYLAGMEANDVIQQGEVLVFRGPHFLDDEGLPTAKTTAVFNVFKHLAVVLSAQYHLA</sequence>